<dbReference type="OrthoDB" id="534815at2759"/>
<evidence type="ECO:0000313" key="4">
    <source>
        <dbReference type="Proteomes" id="UP000307173"/>
    </source>
</evidence>
<dbReference type="STRING" id="52247.A0A4T0X1U2"/>
<dbReference type="Gene3D" id="1.10.357.150">
    <property type="match status" value="1"/>
</dbReference>
<keyword evidence="4" id="KW-1185">Reference proteome</keyword>
<evidence type="ECO:0000259" key="2">
    <source>
        <dbReference type="Pfam" id="PF11989"/>
    </source>
</evidence>
<evidence type="ECO:0000256" key="1">
    <source>
        <dbReference type="SAM" id="MobiDB-lite"/>
    </source>
</evidence>
<feature type="domain" description="Retrograde transport protein Dsl1 C-terminal" evidence="2">
    <location>
        <begin position="583"/>
        <end position="772"/>
    </location>
</feature>
<accession>A0A4T0X1U2</accession>
<comment type="caution">
    <text evidence="3">The sequence shown here is derived from an EMBL/GenBank/DDBJ whole genome shotgun (WGS) entry which is preliminary data.</text>
</comment>
<gene>
    <name evidence="3" type="ORF">CANINC_002239</name>
</gene>
<dbReference type="Proteomes" id="UP000307173">
    <property type="component" value="Unassembled WGS sequence"/>
</dbReference>
<dbReference type="InterPro" id="IPR046362">
    <property type="entry name" value="Zw10/DSL1_C_sf"/>
</dbReference>
<dbReference type="InterPro" id="IPR021876">
    <property type="entry name" value="Dsl1_C"/>
</dbReference>
<dbReference type="AlphaFoldDB" id="A0A4T0X1U2"/>
<organism evidence="3 4">
    <name type="scientific">Pichia inconspicua</name>
    <dbReference type="NCBI Taxonomy" id="52247"/>
    <lineage>
        <taxon>Eukaryota</taxon>
        <taxon>Fungi</taxon>
        <taxon>Dikarya</taxon>
        <taxon>Ascomycota</taxon>
        <taxon>Saccharomycotina</taxon>
        <taxon>Pichiomycetes</taxon>
        <taxon>Pichiales</taxon>
        <taxon>Pichiaceae</taxon>
        <taxon>Pichia</taxon>
    </lineage>
</organism>
<dbReference type="Pfam" id="PF11989">
    <property type="entry name" value="Dsl1_C"/>
    <property type="match status" value="1"/>
</dbReference>
<feature type="region of interest" description="Disordered" evidence="1">
    <location>
        <begin position="383"/>
        <end position="423"/>
    </location>
</feature>
<name>A0A4T0X1U2_9ASCO</name>
<dbReference type="EMBL" id="SELW01000355">
    <property type="protein sequence ID" value="TID28971.1"/>
    <property type="molecule type" value="Genomic_DNA"/>
</dbReference>
<protein>
    <recommendedName>
        <fullName evidence="2">Retrograde transport protein Dsl1 C-terminal domain-containing protein</fullName>
    </recommendedName>
</protein>
<proteinExistence type="predicted"/>
<reference evidence="3 4" key="1">
    <citation type="journal article" date="2019" name="Front. Genet.">
        <title>Whole-Genome Sequencing of the Opportunistic Yeast Pathogen Candida inconspicua Uncovers Its Hybrid Origin.</title>
        <authorList>
            <person name="Mixao V."/>
            <person name="Hansen A.P."/>
            <person name="Saus E."/>
            <person name="Boekhout T."/>
            <person name="Lass-Florl C."/>
            <person name="Gabaldon T."/>
        </authorList>
    </citation>
    <scope>NUCLEOTIDE SEQUENCE [LARGE SCALE GENOMIC DNA]</scope>
    <source>
        <strain evidence="3 4">CBS 180</strain>
    </source>
</reference>
<sequence length="772" mass="90169">MTSAVEEHDRIIDINTKLTLIDSGLNSYFQNYNLQQLEHVLNKVDELKDNHAGVHQKFDNCKSRDINELMEFCNQLLIIKLLISQSAEKMTLFEELDKFEKLETKFSELKNSIDDTVKISELKIIDDLDRKIHEDKKNLMKKSQEYLERYILVTEEEFVIFDEVESQPFSSTLQTINRFYGETFNEAMDLTKRFQEWVETALSDFDRGKSVTFEDGTDKKRLRIVDSDVEFSEFAKSIKQIIFFMNQVTKYTENVKSLANIRPIVGKQLLKEIRSRIFSKDNVYPLIIDKLNYEEGSEVSDISKLYEISNLLAEPGWAKDGICELEFWIDDLTSFWVNNLIDLTIDDIKQFVRDFLAGKYENRLINQNLVVVEFFTEEKHDEKVSKESNTEWENNWEEKDGWNEDDDASLMKNEPLDDSIDDDGWGEDHDLDLDLDLDLDDEVKEDDEDGWDAWNEEVSISDNDTENKKEAMTNKQKAPLVPSYKHTTLVKNVFALLVKYFNNFDELRKFDVDQEQLADIEDLFKQGLKKLCMAYFMMIQSNVSHTYNNQILFCNDYSKLLEDCSLSYGVDLKSCYKLNSNFLQEYINDHTEKLISVISNFSSSIWGDNVLTNNEINEESFRFMNEFDSHLDEVLQEVETSTQLNTQLVANLVVTMIFKTFNVICNKLVSRNSISSYESSILNEIIDHIIQEVKSRLAKLNVSTGNIQSLVKLEQIQLILSSNLKEILGAFYDAKFYELETFELTSLIKSLFVDSMQRDQIIQEITILREET</sequence>
<evidence type="ECO:0000313" key="3">
    <source>
        <dbReference type="EMBL" id="TID28971.1"/>
    </source>
</evidence>